<dbReference type="Proteomes" id="UP001361239">
    <property type="component" value="Unassembled WGS sequence"/>
</dbReference>
<accession>A0ABU8RUR8</accession>
<sequence>MADQKGADLSRRRVVTGLDALGRSTVLFDGPIPHHDDSAAAVVWRTHGHPADNSGAADTVAPYDTAMLHNPGSNFVICQFRPHTPEIMHATNTIDYLVILSGRVILVLEESEIELGAGDCVVDRGVLHGWRNPHDEPCVAVVVNLPAYPVGKGRTI</sequence>
<dbReference type="InterPro" id="IPR047142">
    <property type="entry name" value="OryJ/VirC-like"/>
</dbReference>
<dbReference type="RefSeq" id="WP_339586710.1">
    <property type="nucleotide sequence ID" value="NZ_JBBHJZ010000002.1"/>
</dbReference>
<organism evidence="2 3">
    <name type="scientific">Novosphingobium anseongense</name>
    <dbReference type="NCBI Taxonomy" id="3133436"/>
    <lineage>
        <taxon>Bacteria</taxon>
        <taxon>Pseudomonadati</taxon>
        <taxon>Pseudomonadota</taxon>
        <taxon>Alphaproteobacteria</taxon>
        <taxon>Sphingomonadales</taxon>
        <taxon>Sphingomonadaceae</taxon>
        <taxon>Novosphingobium</taxon>
    </lineage>
</organism>
<dbReference type="Pfam" id="PF07883">
    <property type="entry name" value="Cupin_2"/>
    <property type="match status" value="1"/>
</dbReference>
<dbReference type="PANTHER" id="PTHR36156:SF2">
    <property type="entry name" value="CUPIN TYPE-2 DOMAIN-CONTAINING PROTEIN"/>
    <property type="match status" value="1"/>
</dbReference>
<gene>
    <name evidence="2" type="ORF">WG901_08895</name>
</gene>
<evidence type="ECO:0000313" key="2">
    <source>
        <dbReference type="EMBL" id="MEJ5976748.1"/>
    </source>
</evidence>
<name>A0ABU8RUR8_9SPHN</name>
<dbReference type="PANTHER" id="PTHR36156">
    <property type="entry name" value="SLR2101 PROTEIN"/>
    <property type="match status" value="1"/>
</dbReference>
<dbReference type="InterPro" id="IPR011051">
    <property type="entry name" value="RmlC_Cupin_sf"/>
</dbReference>
<evidence type="ECO:0000259" key="1">
    <source>
        <dbReference type="Pfam" id="PF07883"/>
    </source>
</evidence>
<feature type="domain" description="Cupin type-2" evidence="1">
    <location>
        <begin position="84"/>
        <end position="143"/>
    </location>
</feature>
<protein>
    <submittedName>
        <fullName evidence="2">Cupin domain-containing protein</fullName>
    </submittedName>
</protein>
<proteinExistence type="predicted"/>
<dbReference type="CDD" id="cd02231">
    <property type="entry name" value="cupin_BLL6423-like"/>
    <property type="match status" value="1"/>
</dbReference>
<keyword evidence="3" id="KW-1185">Reference proteome</keyword>
<dbReference type="InterPro" id="IPR014710">
    <property type="entry name" value="RmlC-like_jellyroll"/>
</dbReference>
<reference evidence="2 3" key="1">
    <citation type="submission" date="2024-03" db="EMBL/GenBank/DDBJ databases">
        <authorList>
            <person name="Jo J.-H."/>
        </authorList>
    </citation>
    <scope>NUCLEOTIDE SEQUENCE [LARGE SCALE GENOMIC DNA]</scope>
    <source>
        <strain evidence="2 3">PS1R-30</strain>
    </source>
</reference>
<dbReference type="Gene3D" id="2.60.120.10">
    <property type="entry name" value="Jelly Rolls"/>
    <property type="match status" value="1"/>
</dbReference>
<dbReference type="EMBL" id="JBBHJZ010000002">
    <property type="protein sequence ID" value="MEJ5976748.1"/>
    <property type="molecule type" value="Genomic_DNA"/>
</dbReference>
<comment type="caution">
    <text evidence="2">The sequence shown here is derived from an EMBL/GenBank/DDBJ whole genome shotgun (WGS) entry which is preliminary data.</text>
</comment>
<dbReference type="InterPro" id="IPR013096">
    <property type="entry name" value="Cupin_2"/>
</dbReference>
<dbReference type="SUPFAM" id="SSF51182">
    <property type="entry name" value="RmlC-like cupins"/>
    <property type="match status" value="1"/>
</dbReference>
<evidence type="ECO:0000313" key="3">
    <source>
        <dbReference type="Proteomes" id="UP001361239"/>
    </source>
</evidence>